<dbReference type="Proteomes" id="UP000597444">
    <property type="component" value="Unassembled WGS sequence"/>
</dbReference>
<dbReference type="RefSeq" id="WP_220208575.1">
    <property type="nucleotide sequence ID" value="NZ_BNJK01000002.1"/>
</dbReference>
<proteinExistence type="predicted"/>
<comment type="caution">
    <text evidence="1">The sequence shown here is derived from an EMBL/GenBank/DDBJ whole genome shotgun (WGS) entry which is preliminary data.</text>
</comment>
<gene>
    <name evidence="1" type="ORF">KSF_078410</name>
</gene>
<keyword evidence="2" id="KW-1185">Reference proteome</keyword>
<name>A0A8J3N6P5_9CHLR</name>
<evidence type="ECO:0000313" key="1">
    <source>
        <dbReference type="EMBL" id="GHO97793.1"/>
    </source>
</evidence>
<accession>A0A8J3N6P5</accession>
<sequence length="119" mass="13592">MQIDEIMTRLERGETLMIDDAWRSYIRIQNDDPARRFVVRSVAASLEDAAIRSRQQNSVKYEVQRYGSLVEALLSLMDYEWRDASGKLTASQVMETARIPRVSYGERGAAGDHKGRTLP</sequence>
<evidence type="ECO:0000313" key="2">
    <source>
        <dbReference type="Proteomes" id="UP000597444"/>
    </source>
</evidence>
<organism evidence="1 2">
    <name type="scientific">Reticulibacter mediterranei</name>
    <dbReference type="NCBI Taxonomy" id="2778369"/>
    <lineage>
        <taxon>Bacteria</taxon>
        <taxon>Bacillati</taxon>
        <taxon>Chloroflexota</taxon>
        <taxon>Ktedonobacteria</taxon>
        <taxon>Ktedonobacterales</taxon>
        <taxon>Reticulibacteraceae</taxon>
        <taxon>Reticulibacter</taxon>
    </lineage>
</organism>
<dbReference type="AlphaFoldDB" id="A0A8J3N6P5"/>
<protein>
    <submittedName>
        <fullName evidence="1">Uncharacterized protein</fullName>
    </submittedName>
</protein>
<dbReference type="EMBL" id="BNJK01000002">
    <property type="protein sequence ID" value="GHO97793.1"/>
    <property type="molecule type" value="Genomic_DNA"/>
</dbReference>
<reference evidence="1" key="1">
    <citation type="submission" date="2020-10" db="EMBL/GenBank/DDBJ databases">
        <title>Taxonomic study of unclassified bacteria belonging to the class Ktedonobacteria.</title>
        <authorList>
            <person name="Yabe S."/>
            <person name="Wang C.M."/>
            <person name="Zheng Y."/>
            <person name="Sakai Y."/>
            <person name="Cavaletti L."/>
            <person name="Monciardini P."/>
            <person name="Donadio S."/>
        </authorList>
    </citation>
    <scope>NUCLEOTIDE SEQUENCE</scope>
    <source>
        <strain evidence="1">ID150040</strain>
    </source>
</reference>